<sequence length="642" mass="71898">MCRRYLILSSRVVRPGHPYRLSVNVLDNRQPVVVRAALFRDSVRLSGVQRECAENSMNLLEIPVPSNSGPGRYRLHVEGNEPDQLEGSLFRNQTELRFEARSLTMLVQMDSPVYRQLQTVRFRVVLLGTDLKSFKSSADVRLLDPNGIIMKRWPSLQSNTGLVSAEYPLGDRPVEGSWKVRVTARGQTEEQPFLVEVYQPPKFEVLVETPALLRTSDPALHVTVTADYSSGGGAVSGQLTLLAEAAPLHRHVGWRAKQVVLETIHSVRFSGRHQTSVPMSQLLQLLQPLDGSEVKVTAQLVDDQLQVTGQGHSATRVYGDTIQLKFLGGPSQVFRAHMPFRAHLVAHMTDGSRLSPERLVRHRLDVQPELVFRDGKRFKMSKRRAQMSPNHPGVWEVEVVLYEERDFNQRMDHVRYLRLSASLKDYRGKTARAEAVAAAVHTPSNLHLHLATSTHFPKVGEYLVLHVRCNFFIDHFRYVVFSKGILLDHGLVKMKAPLHTFPIPVTPQMAPEATVLIFHLTPYGQVVSDTLRFPVSGLSRNNFTVSVARTTHPNQPRFGVEVSVKGRQGATVGLAAFQSHLYQVAAGTDVSSFKLMRAMQKFDHSASSGEFAHQWTTDDGLPGPTVHLASHRTAFGFNETLE</sequence>
<dbReference type="Pfam" id="PF17791">
    <property type="entry name" value="MG3"/>
    <property type="match status" value="1"/>
</dbReference>
<dbReference type="Proteomes" id="UP000440578">
    <property type="component" value="Unassembled WGS sequence"/>
</dbReference>
<reference evidence="2 3" key="1">
    <citation type="submission" date="2019-07" db="EMBL/GenBank/DDBJ databases">
        <title>Draft genome assembly of a fouling barnacle, Amphibalanus amphitrite (Darwin, 1854): The first reference genome for Thecostraca.</title>
        <authorList>
            <person name="Kim W."/>
        </authorList>
    </citation>
    <scope>NUCLEOTIDE SEQUENCE [LARGE SCALE GENOMIC DNA]</scope>
    <source>
        <strain evidence="2">SNU_AA5</strain>
        <tissue evidence="2">Soma without cirri and trophi</tissue>
    </source>
</reference>
<evidence type="ECO:0000259" key="1">
    <source>
        <dbReference type="SMART" id="SM01359"/>
    </source>
</evidence>
<dbReference type="Pfam" id="PF07703">
    <property type="entry name" value="A2M_BRD"/>
    <property type="match status" value="1"/>
</dbReference>
<dbReference type="Gene3D" id="2.60.40.1930">
    <property type="match status" value="2"/>
</dbReference>
<keyword evidence="3" id="KW-1185">Reference proteome</keyword>
<protein>
    <submittedName>
        <fullName evidence="2">CD109 antigen</fullName>
    </submittedName>
</protein>
<dbReference type="InterPro" id="IPR050473">
    <property type="entry name" value="A2M/Complement_sys"/>
</dbReference>
<dbReference type="Gene3D" id="2.60.40.2950">
    <property type="match status" value="1"/>
</dbReference>
<dbReference type="SMART" id="SM01359">
    <property type="entry name" value="A2M_N_2"/>
    <property type="match status" value="1"/>
</dbReference>
<comment type="caution">
    <text evidence="2">The sequence shown here is derived from an EMBL/GenBank/DDBJ whole genome shotgun (WGS) entry which is preliminary data.</text>
</comment>
<dbReference type="EMBL" id="VIIS01001441">
    <property type="protein sequence ID" value="KAF0298192.1"/>
    <property type="molecule type" value="Genomic_DNA"/>
</dbReference>
<dbReference type="InterPro" id="IPR002890">
    <property type="entry name" value="MG2"/>
</dbReference>
<dbReference type="InterPro" id="IPR011625">
    <property type="entry name" value="A2M_N_BRD"/>
</dbReference>
<dbReference type="GO" id="GO:0004866">
    <property type="term" value="F:endopeptidase inhibitor activity"/>
    <property type="evidence" value="ECO:0007669"/>
    <property type="project" value="InterPro"/>
</dbReference>
<gene>
    <name evidence="2" type="primary">Cd109_2</name>
    <name evidence="2" type="ORF">FJT64_004442</name>
</gene>
<dbReference type="PANTHER" id="PTHR11412:SF172">
    <property type="entry name" value="LD23292P"/>
    <property type="match status" value="1"/>
</dbReference>
<dbReference type="Pfam" id="PF01835">
    <property type="entry name" value="MG2"/>
    <property type="match status" value="1"/>
</dbReference>
<accession>A0A6A4W5B2</accession>
<dbReference type="InterPro" id="IPR041555">
    <property type="entry name" value="MG3"/>
</dbReference>
<dbReference type="OrthoDB" id="6373041at2759"/>
<dbReference type="PANTHER" id="PTHR11412">
    <property type="entry name" value="MACROGLOBULIN / COMPLEMENT"/>
    <property type="match status" value="1"/>
</dbReference>
<feature type="domain" description="Alpha-2-macroglobulin bait region" evidence="1">
    <location>
        <begin position="448"/>
        <end position="584"/>
    </location>
</feature>
<organism evidence="2 3">
    <name type="scientific">Amphibalanus amphitrite</name>
    <name type="common">Striped barnacle</name>
    <name type="synonym">Balanus amphitrite</name>
    <dbReference type="NCBI Taxonomy" id="1232801"/>
    <lineage>
        <taxon>Eukaryota</taxon>
        <taxon>Metazoa</taxon>
        <taxon>Ecdysozoa</taxon>
        <taxon>Arthropoda</taxon>
        <taxon>Crustacea</taxon>
        <taxon>Multicrustacea</taxon>
        <taxon>Cirripedia</taxon>
        <taxon>Thoracica</taxon>
        <taxon>Thoracicalcarea</taxon>
        <taxon>Balanomorpha</taxon>
        <taxon>Balanoidea</taxon>
        <taxon>Balanidae</taxon>
        <taxon>Amphibalaninae</taxon>
        <taxon>Amphibalanus</taxon>
    </lineage>
</organism>
<name>A0A6A4W5B2_AMPAM</name>
<evidence type="ECO:0000313" key="2">
    <source>
        <dbReference type="EMBL" id="KAF0298192.1"/>
    </source>
</evidence>
<evidence type="ECO:0000313" key="3">
    <source>
        <dbReference type="Proteomes" id="UP000440578"/>
    </source>
</evidence>
<proteinExistence type="predicted"/>
<dbReference type="AlphaFoldDB" id="A0A6A4W5B2"/>